<protein>
    <submittedName>
        <fullName evidence="2">Uncharacterized protein</fullName>
    </submittedName>
</protein>
<keyword evidence="3" id="KW-1185">Reference proteome</keyword>
<comment type="caution">
    <text evidence="2">The sequence shown here is derived from an EMBL/GenBank/DDBJ whole genome shotgun (WGS) entry which is preliminary data.</text>
</comment>
<feature type="non-terminal residue" evidence="2">
    <location>
        <position position="338"/>
    </location>
</feature>
<feature type="region of interest" description="Disordered" evidence="1">
    <location>
        <begin position="1"/>
        <end position="60"/>
    </location>
</feature>
<feature type="compositionally biased region" description="Basic residues" evidence="1">
    <location>
        <begin position="1"/>
        <end position="13"/>
    </location>
</feature>
<dbReference type="Proteomes" id="UP001189429">
    <property type="component" value="Unassembled WGS sequence"/>
</dbReference>
<dbReference type="EMBL" id="CAUYUJ010015780">
    <property type="protein sequence ID" value="CAK0858049.1"/>
    <property type="molecule type" value="Genomic_DNA"/>
</dbReference>
<name>A0ABN9UGW1_9DINO</name>
<gene>
    <name evidence="2" type="ORF">PCOR1329_LOCUS47954</name>
</gene>
<reference evidence="2" key="1">
    <citation type="submission" date="2023-10" db="EMBL/GenBank/DDBJ databases">
        <authorList>
            <person name="Chen Y."/>
            <person name="Shah S."/>
            <person name="Dougan E. K."/>
            <person name="Thang M."/>
            <person name="Chan C."/>
        </authorList>
    </citation>
    <scope>NUCLEOTIDE SEQUENCE [LARGE SCALE GENOMIC DNA]</scope>
</reference>
<evidence type="ECO:0000313" key="2">
    <source>
        <dbReference type="EMBL" id="CAK0858049.1"/>
    </source>
</evidence>
<feature type="compositionally biased region" description="Acidic residues" evidence="1">
    <location>
        <begin position="50"/>
        <end position="60"/>
    </location>
</feature>
<accession>A0ABN9UGW1</accession>
<evidence type="ECO:0000256" key="1">
    <source>
        <dbReference type="SAM" id="MobiDB-lite"/>
    </source>
</evidence>
<sequence>MPDGVKRKKKPRAVRGSGGAADSDAHPGARPPPIGDDDARSRSNRGASSDGEEDLLDSDGWEEHIKGLMQGELQAKLSIFQSEVTELVTASASKAASSAVDPVMAAIKRRLQLQIDTMQSQVRDIDTRAETLATDMEELKSLVDELPRELVVANRSPPPPKPTPGFTRAVDGTILKVVAPALVKKSDVQGSVDKGLRDARVDGYNFQGEDQDKLLTIQFTGAVGTAGKKVTAALSALRPPGKGQWMRFPMPAASGGSTQLHIGPDKNPHQIKMEITGKKMVAALREEFKDAKFFFDRQNGWISESWNPIIRIEPQPGRNPTKIFWHDAAITARQWSRA</sequence>
<organism evidence="2 3">
    <name type="scientific">Prorocentrum cordatum</name>
    <dbReference type="NCBI Taxonomy" id="2364126"/>
    <lineage>
        <taxon>Eukaryota</taxon>
        <taxon>Sar</taxon>
        <taxon>Alveolata</taxon>
        <taxon>Dinophyceae</taxon>
        <taxon>Prorocentrales</taxon>
        <taxon>Prorocentraceae</taxon>
        <taxon>Prorocentrum</taxon>
    </lineage>
</organism>
<evidence type="ECO:0000313" key="3">
    <source>
        <dbReference type="Proteomes" id="UP001189429"/>
    </source>
</evidence>
<proteinExistence type="predicted"/>